<evidence type="ECO:0000313" key="1">
    <source>
        <dbReference type="EMBL" id="ADN59793.1"/>
    </source>
</evidence>
<dbReference type="eggNOG" id="ENOG5030X01">
    <property type="taxonomic scope" value="Bacteria"/>
</dbReference>
<proteinExistence type="predicted"/>
<sequence>MLNQSNPTACRDRASWKAAQLAELHSLVDAICSVIAMIEMKQNEIDALRKVVSESARGASRTRPHLMELSDAIETVFAATSPYHLRTAGRVALKLKQMLAQAVASLNELPESVTDGQTPPRILAETTEEALVHVRETTGVLLRVMGHADEEVQTLQAAFLAISVAQPRTGL</sequence>
<organism evidence="1">
    <name type="scientific">Burkholderia sp. (strain CCGE1003)</name>
    <dbReference type="NCBI Taxonomy" id="640512"/>
    <lineage>
        <taxon>Bacteria</taxon>
        <taxon>Pseudomonadati</taxon>
        <taxon>Pseudomonadota</taxon>
        <taxon>Betaproteobacteria</taxon>
        <taxon>Burkholderiales</taxon>
        <taxon>Burkholderiaceae</taxon>
        <taxon>Burkholderia</taxon>
    </lineage>
</organism>
<dbReference type="AlphaFoldDB" id="E1TJP6"/>
<gene>
    <name evidence="1" type="ordered locus">BC1003_3854</name>
</gene>
<dbReference type="KEGG" id="bgf:BC1003_3854"/>
<accession>E1TJP6</accession>
<reference evidence="1" key="1">
    <citation type="submission" date="2010-09" db="EMBL/GenBank/DDBJ databases">
        <title>Complete sequence of chromosome2 of Burkholderia sp. CCGE1003.</title>
        <authorList>
            <consortium name="US DOE Joint Genome Institute"/>
            <person name="Lucas S."/>
            <person name="Copeland A."/>
            <person name="Lapidus A."/>
            <person name="Cheng J.-F."/>
            <person name="Bruce D."/>
            <person name="Goodwin L."/>
            <person name="Pitluck S."/>
            <person name="Daligault H."/>
            <person name="Davenport K."/>
            <person name="Detter J.C."/>
            <person name="Han C."/>
            <person name="Tapia R."/>
            <person name="Land M."/>
            <person name="Hauser L."/>
            <person name="Jeffries C."/>
            <person name="Kyrpides N."/>
            <person name="Ivanova N."/>
            <person name="Ovchinnikova G."/>
            <person name="Martinez-Romero E."/>
            <person name="Rogel M.A."/>
            <person name="Auchtung J."/>
            <person name="Tiedje J.M."/>
            <person name="Woyke T."/>
        </authorList>
    </citation>
    <scope>NUCLEOTIDE SEQUENCE</scope>
    <source>
        <strain evidence="1">CCGE1003</strain>
    </source>
</reference>
<name>E1TJP6_BURSG</name>
<dbReference type="HOGENOM" id="CLU_1560099_0_0_4"/>
<dbReference type="EMBL" id="CP002218">
    <property type="protein sequence ID" value="ADN59793.1"/>
    <property type="molecule type" value="Genomic_DNA"/>
</dbReference>
<protein>
    <submittedName>
        <fullName evidence="1">Uncharacterized protein</fullName>
    </submittedName>
</protein>